<feature type="region of interest" description="Disordered" evidence="2">
    <location>
        <begin position="594"/>
        <end position="631"/>
    </location>
</feature>
<feature type="coiled-coil region" evidence="1">
    <location>
        <begin position="709"/>
        <end position="743"/>
    </location>
</feature>
<dbReference type="Gene3D" id="1.10.287.1490">
    <property type="match status" value="1"/>
</dbReference>
<keyword evidence="4" id="KW-1185">Reference proteome</keyword>
<feature type="region of interest" description="Disordered" evidence="2">
    <location>
        <begin position="1"/>
        <end position="21"/>
    </location>
</feature>
<dbReference type="KEGG" id="kng:KNAG_0A03360"/>
<dbReference type="InterPro" id="IPR024312">
    <property type="entry name" value="TACC_fungi"/>
</dbReference>
<reference evidence="3 4" key="1">
    <citation type="journal article" date="2011" name="Proc. Natl. Acad. Sci. U.S.A.">
        <title>Evolutionary erosion of yeast sex chromosomes by mating-type switching accidents.</title>
        <authorList>
            <person name="Gordon J.L."/>
            <person name="Armisen D."/>
            <person name="Proux-Wera E."/>
            <person name="Oheigeartaigh S.S."/>
            <person name="Byrne K.P."/>
            <person name="Wolfe K.H."/>
        </authorList>
    </citation>
    <scope>NUCLEOTIDE SEQUENCE [LARGE SCALE GENOMIC DNA]</scope>
    <source>
        <strain evidence="4">ATCC MYA-139 / BCRC 22969 / CBS 8797 / CCRC 22969 / KCTC 17520 / NBRC 10181 / NCYC 3082</strain>
    </source>
</reference>
<feature type="compositionally biased region" description="Polar residues" evidence="2">
    <location>
        <begin position="169"/>
        <end position="183"/>
    </location>
</feature>
<proteinExistence type="predicted"/>
<dbReference type="AlphaFoldDB" id="J7S3K2"/>
<feature type="compositionally biased region" description="Basic and acidic residues" evidence="2">
    <location>
        <begin position="152"/>
        <end position="168"/>
    </location>
</feature>
<feature type="compositionally biased region" description="Basic and acidic residues" evidence="2">
    <location>
        <begin position="215"/>
        <end position="226"/>
    </location>
</feature>
<dbReference type="OMA" id="NFLMSPN"/>
<dbReference type="Pfam" id="PF12709">
    <property type="entry name" value="Fungal_TACC"/>
    <property type="match status" value="1"/>
</dbReference>
<feature type="region of interest" description="Disordered" evidence="2">
    <location>
        <begin position="147"/>
        <end position="232"/>
    </location>
</feature>
<feature type="coiled-coil region" evidence="1">
    <location>
        <begin position="277"/>
        <end position="328"/>
    </location>
</feature>
<dbReference type="EMBL" id="HE978314">
    <property type="protein sequence ID" value="CCK68021.1"/>
    <property type="molecule type" value="Genomic_DNA"/>
</dbReference>
<dbReference type="Proteomes" id="UP000006310">
    <property type="component" value="Chromosome 1"/>
</dbReference>
<evidence type="ECO:0000256" key="2">
    <source>
        <dbReference type="SAM" id="MobiDB-lite"/>
    </source>
</evidence>
<reference evidence="4" key="2">
    <citation type="submission" date="2012-08" db="EMBL/GenBank/DDBJ databases">
        <title>Genome sequence of Kazachstania naganishii.</title>
        <authorList>
            <person name="Gordon J.L."/>
            <person name="Armisen D."/>
            <person name="Proux-Wera E."/>
            <person name="OhEigeartaigh S.S."/>
            <person name="Byrne K.P."/>
            <person name="Wolfe K.H."/>
        </authorList>
    </citation>
    <scope>NUCLEOTIDE SEQUENCE [LARGE SCALE GENOMIC DNA]</scope>
    <source>
        <strain evidence="4">ATCC MYA-139 / BCRC 22969 / CBS 8797 / CCRC 22969 / KCTC 17520 / NBRC 10181 / NCYC 3082</strain>
    </source>
</reference>
<sequence length="756" mass="86319">MEGGEFPTTPIKQMPAQEGHMLSLVNSPPILEEQTLDTHSNNISLGDGTEDIPSHLRTHPHGLSSKKRSYSSRDREFASSAGVQEHLVFNDSDRPIEVGRNTVVVNEHGNSNSSSPDNILSGTNNNLEQANVNMLYSKRSPTKMIINSSEPAEFKTSPDKKIKLEKTPRLNQSDGENGANNIESPKIIEMLDPESSAPPPKIKREETNEEEEKDDFANGKEHEDSGKLTPISHYDSIDFEMTADTTMGIDTVGKRNEQLTDELYHLNQKMNSTILHNDKLKMEVKQLISKVDSLVKEKNKLSTDAEGATKLRDENESLKTSIGELKTELSMLDSNQTLLQEKYDQIYSEYEKSQSTTDFMKKEIESLQKSLEDSANILEELSEHSKELESKLSTVEQEKKNMEEEKLKLLKENKHVMNQLSGKDNEIVSLEGKIKDLVNSERNHSKSLIDQIAVLTNEKMSLEEQVKKSENQFQSEISELQDTLKEKESELLDTTRALNDAKEDNTKLINEMMDRTKEVQSLKKTYEEANDHASVRTAEVTELNNQIETLKESQRHLETTIDLLQEKIGTWKSKYEDQIEKERELNLEIETLNARVKDEEHSSTGDAPNSAELHQMRKEKEELQKKLSDSVKRIELMTAETSKTSPNEDSDESKQMIASLKAQFSALKRRSESREVEFNKKLKKLSEDLYVQYSSKHEQKVKLLKQTYENKYKGEIEKLKNENNGLTQEMEQINSKLTLERAEKQELLRVLDQSGK</sequence>
<organism evidence="3 4">
    <name type="scientific">Huiozyma naganishii (strain ATCC MYA-139 / BCRC 22969 / CBS 8797 / KCTC 17520 / NBRC 10181 / NCYC 3082 / Yp74L-3)</name>
    <name type="common">Yeast</name>
    <name type="synonym">Kazachstania naganishii</name>
    <dbReference type="NCBI Taxonomy" id="1071383"/>
    <lineage>
        <taxon>Eukaryota</taxon>
        <taxon>Fungi</taxon>
        <taxon>Dikarya</taxon>
        <taxon>Ascomycota</taxon>
        <taxon>Saccharomycotina</taxon>
        <taxon>Saccharomycetes</taxon>
        <taxon>Saccharomycetales</taxon>
        <taxon>Saccharomycetaceae</taxon>
        <taxon>Huiozyma</taxon>
    </lineage>
</organism>
<evidence type="ECO:0000256" key="1">
    <source>
        <dbReference type="SAM" id="Coils"/>
    </source>
</evidence>
<evidence type="ECO:0000313" key="3">
    <source>
        <dbReference type="EMBL" id="CCK68021.1"/>
    </source>
</evidence>
<dbReference type="OrthoDB" id="5367584at2759"/>
<dbReference type="STRING" id="1071383.J7S3K2"/>
<dbReference type="HOGENOM" id="CLU_018393_0_0_1"/>
<accession>J7S3K2</accession>
<dbReference type="GeneID" id="34523656"/>
<feature type="coiled-coil region" evidence="1">
    <location>
        <begin position="361"/>
        <end position="419"/>
    </location>
</feature>
<feature type="region of interest" description="Disordered" evidence="2">
    <location>
        <begin position="40"/>
        <end position="71"/>
    </location>
</feature>
<evidence type="ECO:0000313" key="4">
    <source>
        <dbReference type="Proteomes" id="UP000006310"/>
    </source>
</evidence>
<dbReference type="eggNOG" id="ENOG502QV33">
    <property type="taxonomic scope" value="Eukaryota"/>
</dbReference>
<name>J7S3K2_HUIN7</name>
<keyword evidence="1" id="KW-0175">Coiled coil</keyword>
<gene>
    <name evidence="3" type="primary">KNAG0A03360</name>
    <name evidence="3" type="ordered locus">KNAG_0A03360</name>
</gene>
<protein>
    <submittedName>
        <fullName evidence="3">Uncharacterized protein</fullName>
    </submittedName>
</protein>
<feature type="compositionally biased region" description="Basic and acidic residues" evidence="2">
    <location>
        <begin position="614"/>
        <end position="631"/>
    </location>
</feature>
<feature type="compositionally biased region" description="Basic residues" evidence="2">
    <location>
        <begin position="56"/>
        <end position="70"/>
    </location>
</feature>
<dbReference type="RefSeq" id="XP_022462267.1">
    <property type="nucleotide sequence ID" value="XM_022607675.1"/>
</dbReference>